<keyword evidence="3" id="KW-1185">Reference proteome</keyword>
<dbReference type="AlphaFoldDB" id="A0A974XDH1"/>
<gene>
    <name evidence="2" type="ORF">J0B03_07300</name>
</gene>
<feature type="chain" id="PRO_5038886051" evidence="1">
    <location>
        <begin position="32"/>
        <end position="135"/>
    </location>
</feature>
<dbReference type="KEGG" id="alka:J0B03_07300"/>
<dbReference type="PROSITE" id="PS51257">
    <property type="entry name" value="PROKAR_LIPOPROTEIN"/>
    <property type="match status" value="1"/>
</dbReference>
<keyword evidence="1" id="KW-0732">Signal</keyword>
<evidence type="ECO:0000313" key="3">
    <source>
        <dbReference type="Proteomes" id="UP000663499"/>
    </source>
</evidence>
<feature type="signal peptide" evidence="1">
    <location>
        <begin position="1"/>
        <end position="31"/>
    </location>
</feature>
<dbReference type="Proteomes" id="UP000663499">
    <property type="component" value="Chromosome"/>
</dbReference>
<sequence length="135" mass="15095">MKWFHQPASRILLIVFLLSMTLVGCSPPTNSKQERDGQYLVTVVNNTDEPVYSVQFSMDTRSGGAINANGTPIEKGEDLTFDFDITEKSALWTILGDDDQVLARQQVDFDFDDHKEMVLVIEGVDGSMTLHSKQP</sequence>
<accession>A0A974XDH1</accession>
<evidence type="ECO:0000256" key="1">
    <source>
        <dbReference type="SAM" id="SignalP"/>
    </source>
</evidence>
<proteinExistence type="predicted"/>
<name>A0A974XDH1_9FIRM</name>
<evidence type="ECO:0000313" key="2">
    <source>
        <dbReference type="EMBL" id="QSX07641.1"/>
    </source>
</evidence>
<dbReference type="EMBL" id="CP071444">
    <property type="protein sequence ID" value="QSX07641.1"/>
    <property type="molecule type" value="Genomic_DNA"/>
</dbReference>
<reference evidence="2" key="1">
    <citation type="submission" date="2021-03" db="EMBL/GenBank/DDBJ databases">
        <title>Alkalibacter marinus sp. nov., isolated from tidal flat sediment.</title>
        <authorList>
            <person name="Namirimu T."/>
            <person name="Yang J.-A."/>
            <person name="Yang S.-H."/>
            <person name="Kim Y.-J."/>
            <person name="Kwon K.K."/>
        </authorList>
    </citation>
    <scope>NUCLEOTIDE SEQUENCE</scope>
    <source>
        <strain evidence="2">ES005</strain>
    </source>
</reference>
<protein>
    <submittedName>
        <fullName evidence="2">Uncharacterized protein</fullName>
    </submittedName>
</protein>
<dbReference type="RefSeq" id="WP_207298983.1">
    <property type="nucleotide sequence ID" value="NZ_CP071444.1"/>
</dbReference>
<organism evidence="2 3">
    <name type="scientific">Alkalibacter rhizosphaerae</name>
    <dbReference type="NCBI Taxonomy" id="2815577"/>
    <lineage>
        <taxon>Bacteria</taxon>
        <taxon>Bacillati</taxon>
        <taxon>Bacillota</taxon>
        <taxon>Clostridia</taxon>
        <taxon>Eubacteriales</taxon>
        <taxon>Eubacteriaceae</taxon>
        <taxon>Alkalibacter</taxon>
    </lineage>
</organism>